<comment type="caution">
    <text evidence="10">The sequence shown here is derived from an EMBL/GenBank/DDBJ whole genome shotgun (WGS) entry which is preliminary data.</text>
</comment>
<evidence type="ECO:0000256" key="7">
    <source>
        <dbReference type="ARBA" id="ARBA00022801"/>
    </source>
</evidence>
<keyword evidence="7" id="KW-0378">Hydrolase</keyword>
<evidence type="ECO:0000256" key="4">
    <source>
        <dbReference type="ARBA" id="ARBA00022722"/>
    </source>
</evidence>
<evidence type="ECO:0000256" key="8">
    <source>
        <dbReference type="ARBA" id="ARBA00022918"/>
    </source>
</evidence>
<dbReference type="Proteomes" id="UP000237271">
    <property type="component" value="Unassembled WGS sequence"/>
</dbReference>
<keyword evidence="3" id="KW-0548">Nucleotidyltransferase</keyword>
<keyword evidence="8" id="KW-0695">RNA-directed DNA polymerase</keyword>
<dbReference type="InterPro" id="IPR043502">
    <property type="entry name" value="DNA/RNA_pol_sf"/>
</dbReference>
<reference evidence="10 11" key="1">
    <citation type="journal article" date="2017" name="Genome Biol. Evol.">
        <title>Phytophthora megakarya and P. palmivora, closely related causal agents of cacao black pod rot, underwent increases in genome sizes and gene numbers by different mechanisms.</title>
        <authorList>
            <person name="Ali S.S."/>
            <person name="Shao J."/>
            <person name="Lary D.J."/>
            <person name="Kronmiller B."/>
            <person name="Shen D."/>
            <person name="Strem M.D."/>
            <person name="Amoako-Attah I."/>
            <person name="Akrofi A.Y."/>
            <person name="Begoude B.A."/>
            <person name="Ten Hoopen G.M."/>
            <person name="Coulibaly K."/>
            <person name="Kebe B.I."/>
            <person name="Melnick R.L."/>
            <person name="Guiltinan M.J."/>
            <person name="Tyler B.M."/>
            <person name="Meinhardt L.W."/>
            <person name="Bailey B.A."/>
        </authorList>
    </citation>
    <scope>NUCLEOTIDE SEQUENCE [LARGE SCALE GENOMIC DNA]</scope>
    <source>
        <strain evidence="11">sbr112.9</strain>
    </source>
</reference>
<dbReference type="AlphaFoldDB" id="A0A2P4XAJ3"/>
<dbReference type="GO" id="GO:0006508">
    <property type="term" value="P:proteolysis"/>
    <property type="evidence" value="ECO:0007669"/>
    <property type="project" value="UniProtKB-KW"/>
</dbReference>
<keyword evidence="1" id="KW-0645">Protease</keyword>
<keyword evidence="6" id="KW-0255">Endonuclease</keyword>
<sequence>MFDQLVHCKNHGASVSVNKACDIRITSHIYCECAVYDPVKQALAVSATFAFPKPEAEMTLLTDASDVGRSVIVMQVASWEHKLLICLADSFTGAQNNWSIIEKEAYPIVMACDKLSYLLLRPGGFRMYCDHRNLIHVFAPGHGVKKYTRGNY</sequence>
<evidence type="ECO:0000256" key="2">
    <source>
        <dbReference type="ARBA" id="ARBA00022679"/>
    </source>
</evidence>
<dbReference type="Pfam" id="PF17917">
    <property type="entry name" value="RT_RNaseH"/>
    <property type="match status" value="1"/>
</dbReference>
<keyword evidence="2" id="KW-0808">Transferase</keyword>
<keyword evidence="5" id="KW-0064">Aspartyl protease</keyword>
<name>A0A2P4XAJ3_9STRA</name>
<dbReference type="InterPro" id="IPR051320">
    <property type="entry name" value="Viral_Replic_Matur_Polypro"/>
</dbReference>
<organism evidence="10 11">
    <name type="scientific">Phytophthora palmivora</name>
    <dbReference type="NCBI Taxonomy" id="4796"/>
    <lineage>
        <taxon>Eukaryota</taxon>
        <taxon>Sar</taxon>
        <taxon>Stramenopiles</taxon>
        <taxon>Oomycota</taxon>
        <taxon>Peronosporomycetes</taxon>
        <taxon>Peronosporales</taxon>
        <taxon>Peronosporaceae</taxon>
        <taxon>Phytophthora</taxon>
    </lineage>
</organism>
<protein>
    <recommendedName>
        <fullName evidence="9">Reverse transcriptase RNase H-like domain-containing protein</fullName>
    </recommendedName>
</protein>
<dbReference type="PANTHER" id="PTHR33064">
    <property type="entry name" value="POL PROTEIN"/>
    <property type="match status" value="1"/>
</dbReference>
<proteinExistence type="predicted"/>
<evidence type="ECO:0000259" key="9">
    <source>
        <dbReference type="Pfam" id="PF17917"/>
    </source>
</evidence>
<keyword evidence="11" id="KW-1185">Reference proteome</keyword>
<gene>
    <name evidence="10" type="ORF">PHPALM_28272</name>
</gene>
<accession>A0A2P4XAJ3</accession>
<dbReference type="OrthoDB" id="127017at2759"/>
<evidence type="ECO:0000256" key="5">
    <source>
        <dbReference type="ARBA" id="ARBA00022750"/>
    </source>
</evidence>
<dbReference type="GO" id="GO:0004190">
    <property type="term" value="F:aspartic-type endopeptidase activity"/>
    <property type="evidence" value="ECO:0007669"/>
    <property type="project" value="UniProtKB-KW"/>
</dbReference>
<feature type="domain" description="Reverse transcriptase RNase H-like" evidence="9">
    <location>
        <begin position="54"/>
        <end position="142"/>
    </location>
</feature>
<dbReference type="EMBL" id="NCKW01015539">
    <property type="protein sequence ID" value="POM62566.1"/>
    <property type="molecule type" value="Genomic_DNA"/>
</dbReference>
<dbReference type="PANTHER" id="PTHR33064:SF37">
    <property type="entry name" value="RIBONUCLEASE H"/>
    <property type="match status" value="1"/>
</dbReference>
<evidence type="ECO:0000256" key="6">
    <source>
        <dbReference type="ARBA" id="ARBA00022759"/>
    </source>
</evidence>
<keyword evidence="4" id="KW-0540">Nuclease</keyword>
<dbReference type="SUPFAM" id="SSF56672">
    <property type="entry name" value="DNA/RNA polymerases"/>
    <property type="match status" value="1"/>
</dbReference>
<evidence type="ECO:0000313" key="10">
    <source>
        <dbReference type="EMBL" id="POM62566.1"/>
    </source>
</evidence>
<dbReference type="InterPro" id="IPR041373">
    <property type="entry name" value="RT_RNaseH"/>
</dbReference>
<evidence type="ECO:0000256" key="1">
    <source>
        <dbReference type="ARBA" id="ARBA00022670"/>
    </source>
</evidence>
<dbReference type="GO" id="GO:0004519">
    <property type="term" value="F:endonuclease activity"/>
    <property type="evidence" value="ECO:0007669"/>
    <property type="project" value="UniProtKB-KW"/>
</dbReference>
<evidence type="ECO:0000256" key="3">
    <source>
        <dbReference type="ARBA" id="ARBA00022695"/>
    </source>
</evidence>
<evidence type="ECO:0000313" key="11">
    <source>
        <dbReference type="Proteomes" id="UP000237271"/>
    </source>
</evidence>
<dbReference type="GO" id="GO:0003964">
    <property type="term" value="F:RNA-directed DNA polymerase activity"/>
    <property type="evidence" value="ECO:0007669"/>
    <property type="project" value="UniProtKB-KW"/>
</dbReference>